<name>A0ABQ7Q967_PLUXY</name>
<proteinExistence type="predicted"/>
<dbReference type="EMBL" id="JAHIBW010000019">
    <property type="protein sequence ID" value="KAG7301275.1"/>
    <property type="molecule type" value="Genomic_DNA"/>
</dbReference>
<reference evidence="3 4" key="1">
    <citation type="submission" date="2021-06" db="EMBL/GenBank/DDBJ databases">
        <title>A haploid diamondback moth (Plutella xylostella L.) genome assembly resolves 31 chromosomes and identifies a diamide resistance mutation.</title>
        <authorList>
            <person name="Ward C.M."/>
            <person name="Perry K.D."/>
            <person name="Baker G."/>
            <person name="Powis K."/>
            <person name="Heckel D.G."/>
            <person name="Baxter S.W."/>
        </authorList>
    </citation>
    <scope>NUCLEOTIDE SEQUENCE [LARGE SCALE GENOMIC DNA]</scope>
    <source>
        <strain evidence="3 4">LV</strain>
        <tissue evidence="3">Single pupa</tissue>
    </source>
</reference>
<keyword evidence="4" id="KW-1185">Reference proteome</keyword>
<organism evidence="3 4">
    <name type="scientific">Plutella xylostella</name>
    <name type="common">Diamondback moth</name>
    <name type="synonym">Plutella maculipennis</name>
    <dbReference type="NCBI Taxonomy" id="51655"/>
    <lineage>
        <taxon>Eukaryota</taxon>
        <taxon>Metazoa</taxon>
        <taxon>Ecdysozoa</taxon>
        <taxon>Arthropoda</taxon>
        <taxon>Hexapoda</taxon>
        <taxon>Insecta</taxon>
        <taxon>Pterygota</taxon>
        <taxon>Neoptera</taxon>
        <taxon>Endopterygota</taxon>
        <taxon>Lepidoptera</taxon>
        <taxon>Glossata</taxon>
        <taxon>Ditrysia</taxon>
        <taxon>Yponomeutoidea</taxon>
        <taxon>Plutellidae</taxon>
        <taxon>Plutella</taxon>
    </lineage>
</organism>
<evidence type="ECO:0000256" key="1">
    <source>
        <dbReference type="SAM" id="MobiDB-lite"/>
    </source>
</evidence>
<dbReference type="InterPro" id="IPR036691">
    <property type="entry name" value="Endo/exonu/phosph_ase_sf"/>
</dbReference>
<dbReference type="InterPro" id="IPR005135">
    <property type="entry name" value="Endo/exonuclease/phosphatase"/>
</dbReference>
<dbReference type="CDD" id="cd09076">
    <property type="entry name" value="L1-EN"/>
    <property type="match status" value="1"/>
</dbReference>
<evidence type="ECO:0000259" key="2">
    <source>
        <dbReference type="Pfam" id="PF03372"/>
    </source>
</evidence>
<protein>
    <recommendedName>
        <fullName evidence="2">Endonuclease/exonuclease/phosphatase domain-containing protein</fullName>
    </recommendedName>
</protein>
<dbReference type="PANTHER" id="PTHR43250:SF2">
    <property type="entry name" value="EXODEOXYRIBONUCLEASE III"/>
    <property type="match status" value="1"/>
</dbReference>
<comment type="caution">
    <text evidence="3">The sequence shown here is derived from an EMBL/GenBank/DDBJ whole genome shotgun (WGS) entry which is preliminary data.</text>
</comment>
<dbReference type="SUPFAM" id="SSF56219">
    <property type="entry name" value="DNase I-like"/>
    <property type="match status" value="1"/>
</dbReference>
<dbReference type="PANTHER" id="PTHR43250">
    <property type="entry name" value="EXODEOXYRIBONUCLEASE III"/>
    <property type="match status" value="1"/>
</dbReference>
<sequence>MGVVRRVNAPPTQKTIVTKQTQEEIRSDPNNDDQRHGTTDLRLASWNVRSLNKDGALYQLTNELTRHKINIAALQEVRWPGQGECELENGAVLFYSGNSSGHHINGTGFIANKDATKNIIRFDAISERLCVLRVKSRFSNITIVNAYAPTESASEEAKDIFYDELESVYDQIPEYDTKVVLGDMNAMIGKEEAFVPVKRQWHQIDQFCVF</sequence>
<dbReference type="Proteomes" id="UP000823941">
    <property type="component" value="Chromosome 19"/>
</dbReference>
<feature type="region of interest" description="Disordered" evidence="1">
    <location>
        <begin position="1"/>
        <end position="38"/>
    </location>
</feature>
<accession>A0ABQ7Q967</accession>
<feature type="compositionally biased region" description="Basic and acidic residues" evidence="1">
    <location>
        <begin position="21"/>
        <end position="38"/>
    </location>
</feature>
<dbReference type="InterPro" id="IPR037493">
    <property type="entry name" value="ExoIII-like"/>
</dbReference>
<feature type="compositionally biased region" description="Polar residues" evidence="1">
    <location>
        <begin position="10"/>
        <end position="20"/>
    </location>
</feature>
<gene>
    <name evidence="3" type="ORF">JYU34_014191</name>
</gene>
<evidence type="ECO:0000313" key="4">
    <source>
        <dbReference type="Proteomes" id="UP000823941"/>
    </source>
</evidence>
<dbReference type="Pfam" id="PF03372">
    <property type="entry name" value="Exo_endo_phos"/>
    <property type="match status" value="1"/>
</dbReference>
<evidence type="ECO:0000313" key="3">
    <source>
        <dbReference type="EMBL" id="KAG7301275.1"/>
    </source>
</evidence>
<feature type="domain" description="Endonuclease/exonuclease/phosphatase" evidence="2">
    <location>
        <begin position="44"/>
        <end position="186"/>
    </location>
</feature>
<dbReference type="Gene3D" id="3.60.10.10">
    <property type="entry name" value="Endonuclease/exonuclease/phosphatase"/>
    <property type="match status" value="1"/>
</dbReference>